<gene>
    <name evidence="1" type="ORF">Kalk_13915</name>
</gene>
<evidence type="ECO:0000313" key="1">
    <source>
        <dbReference type="EMBL" id="AUM13450.1"/>
    </source>
</evidence>
<dbReference type="Proteomes" id="UP000235116">
    <property type="component" value="Chromosome"/>
</dbReference>
<accession>A0A2K9LMI4</accession>
<proteinExistence type="predicted"/>
<sequence>MASKMGTHQPMIYVLESKHIGSNIQLNAIANALQSNPDLINKLHCETRSRRSIFFNLYKIAAWALTRIENPSLKRIIAWACIGQHPEIEAGSFIIAKTAPFEYPALILSKAYSSCIIYMGAPKRIDHKTIATLISTPSTPAQHAHINLQTLPTSITFQQFTLSRRALTNQKKLTLLIGGNTKGYQYSEEFWERLCQYILDSSIDLEIEWTISTSPRTPETCTKILSKAFPKTNERIQLHLWHKDDERISLIDAISQCYILVTTEDSASMISEGVNARLPTVTIRPQGRGYNNLVTPMVEQLEESGKIIRCELNNLSIGQIIDWANSEKFRPLKKCWSEELTRQLLN</sequence>
<organism evidence="1 2">
    <name type="scientific">Ketobacter alkanivorans</name>
    <dbReference type="NCBI Taxonomy" id="1917421"/>
    <lineage>
        <taxon>Bacteria</taxon>
        <taxon>Pseudomonadati</taxon>
        <taxon>Pseudomonadota</taxon>
        <taxon>Gammaproteobacteria</taxon>
        <taxon>Pseudomonadales</taxon>
        <taxon>Ketobacteraceae</taxon>
        <taxon>Ketobacter</taxon>
    </lineage>
</organism>
<evidence type="ECO:0008006" key="3">
    <source>
        <dbReference type="Google" id="ProtNLM"/>
    </source>
</evidence>
<dbReference type="Pfam" id="PF06258">
    <property type="entry name" value="Mito_fiss_Elm1"/>
    <property type="match status" value="1"/>
</dbReference>
<keyword evidence="2" id="KW-1185">Reference proteome</keyword>
<dbReference type="AlphaFoldDB" id="A0A2K9LMI4"/>
<name>A0A2K9LMI4_9GAMM</name>
<protein>
    <recommendedName>
        <fullName evidence="3">Nucleoside-diphosphate sugar epimerase</fullName>
    </recommendedName>
</protein>
<dbReference type="EMBL" id="CP022684">
    <property type="protein sequence ID" value="AUM13450.1"/>
    <property type="molecule type" value="Genomic_DNA"/>
</dbReference>
<dbReference type="InterPro" id="IPR009367">
    <property type="entry name" value="Elm1-like"/>
</dbReference>
<evidence type="ECO:0000313" key="2">
    <source>
        <dbReference type="Proteomes" id="UP000235116"/>
    </source>
</evidence>
<dbReference type="KEGG" id="kak:Kalk_13915"/>
<reference evidence="2" key="1">
    <citation type="submission" date="2017-08" db="EMBL/GenBank/DDBJ databases">
        <title>Direct submision.</title>
        <authorList>
            <person name="Kim S.-J."/>
            <person name="Rhee S.-K."/>
        </authorList>
    </citation>
    <scope>NUCLEOTIDE SEQUENCE [LARGE SCALE GENOMIC DNA]</scope>
    <source>
        <strain evidence="2">GI5</strain>
    </source>
</reference>